<proteinExistence type="predicted"/>
<dbReference type="AlphaFoldDB" id="B9XG20"/>
<dbReference type="RefSeq" id="WP_007414766.1">
    <property type="nucleotide sequence ID" value="NZ_ABOX02000011.1"/>
</dbReference>
<evidence type="ECO:0000313" key="1">
    <source>
        <dbReference type="EMBL" id="EEF61182.1"/>
    </source>
</evidence>
<dbReference type="OrthoDB" id="9869831at2"/>
<dbReference type="STRING" id="320771.Cflav_PD3899"/>
<name>B9XG20_PEDPL</name>
<dbReference type="InterPro" id="IPR041916">
    <property type="entry name" value="Anti_sigma_zinc_sf"/>
</dbReference>
<sequence precursor="true">MIDHDSQFLKLQSYLDGELSAKEKTEVQDWLAKDEQARLLLAELQNTNGALAGYEAGIKLPESREFFWSKIEREIKRESEAPVSRAPFSLVAWIQRHLVPVSGAAVACLALLLVLQFSPTGNQTGEIELSSNDMGVATYRDQQEKLTMVWLYDKSDSEFTDSQSADSVQTQ</sequence>
<dbReference type="EMBL" id="ABOX02000011">
    <property type="protein sequence ID" value="EEF61182.1"/>
    <property type="molecule type" value="Genomic_DNA"/>
</dbReference>
<keyword evidence="1" id="KW-0812">Transmembrane</keyword>
<dbReference type="Gene3D" id="1.10.10.1320">
    <property type="entry name" value="Anti-sigma factor, zinc-finger domain"/>
    <property type="match status" value="1"/>
</dbReference>
<dbReference type="Proteomes" id="UP000003688">
    <property type="component" value="Unassembled WGS sequence"/>
</dbReference>
<organism evidence="1 2">
    <name type="scientific">Pedosphaera parvula (strain Ellin514)</name>
    <dbReference type="NCBI Taxonomy" id="320771"/>
    <lineage>
        <taxon>Bacteria</taxon>
        <taxon>Pseudomonadati</taxon>
        <taxon>Verrucomicrobiota</taxon>
        <taxon>Pedosphaerae</taxon>
        <taxon>Pedosphaerales</taxon>
        <taxon>Pedosphaeraceae</taxon>
        <taxon>Pedosphaera</taxon>
    </lineage>
</organism>
<keyword evidence="2" id="KW-1185">Reference proteome</keyword>
<reference evidence="1 2" key="1">
    <citation type="journal article" date="2011" name="J. Bacteriol.">
        <title>Genome sequence of 'Pedosphaera parvula' Ellin514, an aerobic Verrucomicrobial isolate from pasture soil.</title>
        <authorList>
            <person name="Kant R."/>
            <person name="van Passel M.W."/>
            <person name="Sangwan P."/>
            <person name="Palva A."/>
            <person name="Lucas S."/>
            <person name="Copeland A."/>
            <person name="Lapidus A."/>
            <person name="Glavina Del Rio T."/>
            <person name="Dalin E."/>
            <person name="Tice H."/>
            <person name="Bruce D."/>
            <person name="Goodwin L."/>
            <person name="Pitluck S."/>
            <person name="Chertkov O."/>
            <person name="Larimer F.W."/>
            <person name="Land M.L."/>
            <person name="Hauser L."/>
            <person name="Brettin T.S."/>
            <person name="Detter J.C."/>
            <person name="Han S."/>
            <person name="de Vos W.M."/>
            <person name="Janssen P.H."/>
            <person name="Smidt H."/>
        </authorList>
    </citation>
    <scope>NUCLEOTIDE SEQUENCE [LARGE SCALE GENOMIC DNA]</scope>
    <source>
        <strain evidence="1 2">Ellin514</strain>
    </source>
</reference>
<evidence type="ECO:0000313" key="2">
    <source>
        <dbReference type="Proteomes" id="UP000003688"/>
    </source>
</evidence>
<comment type="caution">
    <text evidence="1">The sequence shown here is derived from an EMBL/GenBank/DDBJ whole genome shotgun (WGS) entry which is preliminary data.</text>
</comment>
<accession>B9XG20</accession>
<protein>
    <submittedName>
        <fullName evidence="1">Putative transmembrane anti-sigma factor</fullName>
    </submittedName>
</protein>
<gene>
    <name evidence="1" type="ORF">Cflav_PD3899</name>
</gene>
<keyword evidence="1" id="KW-0472">Membrane</keyword>